<accession>A0A9D3RXY8</accession>
<sequence length="67" mass="7517">MQPPACKVVMLTCNADWGKALMKPKYFQSIFCLLSTCLEEDELTDAANVDFSENEHIIGAFEFEPGQ</sequence>
<comment type="caution">
    <text evidence="1">The sequence shown here is derived from an EMBL/GenBank/DDBJ whole genome shotgun (WGS) entry which is preliminary data.</text>
</comment>
<proteinExistence type="predicted"/>
<keyword evidence="2" id="KW-1185">Reference proteome</keyword>
<name>A0A9D3RXY8_ANGAN</name>
<reference evidence="1" key="1">
    <citation type="submission" date="2021-01" db="EMBL/GenBank/DDBJ databases">
        <title>A chromosome-scale assembly of European eel, Anguilla anguilla.</title>
        <authorList>
            <person name="Henkel C."/>
            <person name="Jong-Raadsen S.A."/>
            <person name="Dufour S."/>
            <person name="Weltzien F.-A."/>
            <person name="Palstra A.P."/>
            <person name="Pelster B."/>
            <person name="Spaink H.P."/>
            <person name="Van Den Thillart G.E."/>
            <person name="Jansen H."/>
            <person name="Zahm M."/>
            <person name="Klopp C."/>
            <person name="Cedric C."/>
            <person name="Louis A."/>
            <person name="Berthelot C."/>
            <person name="Parey E."/>
            <person name="Roest Crollius H."/>
            <person name="Montfort J."/>
            <person name="Robinson-Rechavi M."/>
            <person name="Bucao C."/>
            <person name="Bouchez O."/>
            <person name="Gislard M."/>
            <person name="Lluch J."/>
            <person name="Milhes M."/>
            <person name="Lampietro C."/>
            <person name="Lopez Roques C."/>
            <person name="Donnadieu C."/>
            <person name="Braasch I."/>
            <person name="Desvignes T."/>
            <person name="Postlethwait J."/>
            <person name="Bobe J."/>
            <person name="Guiguen Y."/>
            <person name="Dirks R."/>
        </authorList>
    </citation>
    <scope>NUCLEOTIDE SEQUENCE</scope>
    <source>
        <strain evidence="1">Tag_6206</strain>
        <tissue evidence="1">Liver</tissue>
    </source>
</reference>
<dbReference type="AlphaFoldDB" id="A0A9D3RXY8"/>
<protein>
    <submittedName>
        <fullName evidence="1">Uncharacterized protein</fullName>
    </submittedName>
</protein>
<dbReference type="Proteomes" id="UP001044222">
    <property type="component" value="Chromosome 6"/>
</dbReference>
<gene>
    <name evidence="1" type="ORF">ANANG_G00125060</name>
</gene>
<dbReference type="EMBL" id="JAFIRN010000006">
    <property type="protein sequence ID" value="KAG5847350.1"/>
    <property type="molecule type" value="Genomic_DNA"/>
</dbReference>
<evidence type="ECO:0000313" key="1">
    <source>
        <dbReference type="EMBL" id="KAG5847350.1"/>
    </source>
</evidence>
<organism evidence="1 2">
    <name type="scientific">Anguilla anguilla</name>
    <name type="common">European freshwater eel</name>
    <name type="synonym">Muraena anguilla</name>
    <dbReference type="NCBI Taxonomy" id="7936"/>
    <lineage>
        <taxon>Eukaryota</taxon>
        <taxon>Metazoa</taxon>
        <taxon>Chordata</taxon>
        <taxon>Craniata</taxon>
        <taxon>Vertebrata</taxon>
        <taxon>Euteleostomi</taxon>
        <taxon>Actinopterygii</taxon>
        <taxon>Neopterygii</taxon>
        <taxon>Teleostei</taxon>
        <taxon>Anguilliformes</taxon>
        <taxon>Anguillidae</taxon>
        <taxon>Anguilla</taxon>
    </lineage>
</organism>
<evidence type="ECO:0000313" key="2">
    <source>
        <dbReference type="Proteomes" id="UP001044222"/>
    </source>
</evidence>